<reference evidence="5 6" key="1">
    <citation type="journal article" date="2013" name="Genome Announc.">
        <title>Genome Sequence of Novosphingobium lindaniclasticum LE124T, Isolated from a Hexachlorocyclohexane Dumpsite.</title>
        <authorList>
            <person name="Saxena A."/>
            <person name="Nayyar N."/>
            <person name="Sangwan N."/>
            <person name="Kumari R."/>
            <person name="Khurana J.P."/>
            <person name="Lal R."/>
        </authorList>
    </citation>
    <scope>NUCLEOTIDE SEQUENCE [LARGE SCALE GENOMIC DNA]</scope>
    <source>
        <strain evidence="5 6">LE124</strain>
    </source>
</reference>
<dbReference type="PANTHER" id="PTHR37423">
    <property type="entry name" value="SOLUBLE LYTIC MUREIN TRANSGLYCOSYLASE-RELATED"/>
    <property type="match status" value="1"/>
</dbReference>
<proteinExistence type="inferred from homology"/>
<dbReference type="AlphaFoldDB" id="T0I9R3"/>
<dbReference type="Gene3D" id="1.10.530.10">
    <property type="match status" value="1"/>
</dbReference>
<keyword evidence="6" id="KW-1185">Reference proteome</keyword>
<evidence type="ECO:0000313" key="6">
    <source>
        <dbReference type="Proteomes" id="UP000015527"/>
    </source>
</evidence>
<dbReference type="Pfam" id="PF01464">
    <property type="entry name" value="SLT"/>
    <property type="match status" value="1"/>
</dbReference>
<gene>
    <name evidence="5" type="ORF">L284_21305</name>
</gene>
<dbReference type="PANTHER" id="PTHR37423:SF2">
    <property type="entry name" value="MEMBRANE-BOUND LYTIC MUREIN TRANSGLYCOSYLASE C"/>
    <property type="match status" value="1"/>
</dbReference>
<evidence type="ECO:0000313" key="5">
    <source>
        <dbReference type="EMBL" id="EQB08430.1"/>
    </source>
</evidence>
<feature type="domain" description="Transglycosylase SLT" evidence="4">
    <location>
        <begin position="31"/>
        <end position="139"/>
    </location>
</feature>
<feature type="chain" id="PRO_5004564275" description="Transglycosylase SLT domain-containing protein" evidence="3">
    <location>
        <begin position="22"/>
        <end position="206"/>
    </location>
</feature>
<evidence type="ECO:0000256" key="1">
    <source>
        <dbReference type="ARBA" id="ARBA00007734"/>
    </source>
</evidence>
<dbReference type="InterPro" id="IPR023346">
    <property type="entry name" value="Lysozyme-like_dom_sf"/>
</dbReference>
<organism evidence="5 6">
    <name type="scientific">Novosphingobium lindaniclasticum LE124</name>
    <dbReference type="NCBI Taxonomy" id="1096930"/>
    <lineage>
        <taxon>Bacteria</taxon>
        <taxon>Pseudomonadati</taxon>
        <taxon>Pseudomonadota</taxon>
        <taxon>Alphaproteobacteria</taxon>
        <taxon>Sphingomonadales</taxon>
        <taxon>Sphingomonadaceae</taxon>
        <taxon>Novosphingobium</taxon>
    </lineage>
</organism>
<accession>T0I9R3</accession>
<dbReference type="EMBL" id="ATHL01000147">
    <property type="protein sequence ID" value="EQB08430.1"/>
    <property type="molecule type" value="Genomic_DNA"/>
</dbReference>
<dbReference type="Proteomes" id="UP000015527">
    <property type="component" value="Unassembled WGS sequence"/>
</dbReference>
<sequence length="206" mass="21832">MGALRGLIAAATVIAASPASADDVEHWAPHIAEASARFGVPTSWIARVMRAESRGRTRLEGRPIRSVKGAMGLMQLMPGTWAEMRARLGLGNDPDAPRDNILAGTFYLRLLYDRFGYPGLFAAYNAGPGRYEKYLAGMQSLPAETRSYLAQVASGANGAAIYPGSRMDTSAQHRMFIAIGGGGSGAVTADETTQAVDPMFAVRAVP</sequence>
<dbReference type="eggNOG" id="COG0741">
    <property type="taxonomic scope" value="Bacteria"/>
</dbReference>
<dbReference type="RefSeq" id="WP_021235932.1">
    <property type="nucleotide sequence ID" value="NZ_ATHL01000147.1"/>
</dbReference>
<feature type="signal peptide" evidence="3">
    <location>
        <begin position="1"/>
        <end position="21"/>
    </location>
</feature>
<evidence type="ECO:0000259" key="4">
    <source>
        <dbReference type="Pfam" id="PF01464"/>
    </source>
</evidence>
<keyword evidence="3" id="KW-0732">Signal</keyword>
<dbReference type="SUPFAM" id="SSF53955">
    <property type="entry name" value="Lysozyme-like"/>
    <property type="match status" value="1"/>
</dbReference>
<comment type="caution">
    <text evidence="5">The sequence shown here is derived from an EMBL/GenBank/DDBJ whole genome shotgun (WGS) entry which is preliminary data.</text>
</comment>
<evidence type="ECO:0000256" key="2">
    <source>
        <dbReference type="ARBA" id="ARBA00009387"/>
    </source>
</evidence>
<evidence type="ECO:0000256" key="3">
    <source>
        <dbReference type="SAM" id="SignalP"/>
    </source>
</evidence>
<dbReference type="InterPro" id="IPR008258">
    <property type="entry name" value="Transglycosylase_SLT_dom_1"/>
</dbReference>
<dbReference type="CDD" id="cd00254">
    <property type="entry name" value="LT-like"/>
    <property type="match status" value="1"/>
</dbReference>
<comment type="similarity">
    <text evidence="1">Belongs to the transglycosylase Slt family.</text>
</comment>
<protein>
    <recommendedName>
        <fullName evidence="4">Transglycosylase SLT domain-containing protein</fullName>
    </recommendedName>
</protein>
<name>T0I9R3_9SPHN</name>
<dbReference type="PATRIC" id="fig|1096930.3.peg.4187"/>
<dbReference type="OrthoDB" id="9801695at2"/>
<comment type="similarity">
    <text evidence="2">Belongs to the virb1 family.</text>
</comment>